<dbReference type="EMBL" id="BJYA01000002">
    <property type="protein sequence ID" value="GEN44975.1"/>
    <property type="molecule type" value="Genomic_DNA"/>
</dbReference>
<dbReference type="PIRSF" id="PIRSF001365">
    <property type="entry name" value="DHDPS"/>
    <property type="match status" value="1"/>
</dbReference>
<dbReference type="UniPathway" id="UPA00034">
    <property type="reaction ID" value="UER00017"/>
</dbReference>
<dbReference type="HAMAP" id="MF_00418">
    <property type="entry name" value="DapA"/>
    <property type="match status" value="1"/>
</dbReference>
<keyword evidence="8 12" id="KW-0457">Lysine biosynthesis</keyword>
<dbReference type="Proteomes" id="UP000321440">
    <property type="component" value="Unassembled WGS sequence"/>
</dbReference>
<keyword evidence="7 12" id="KW-0220">Diaminopimelate biosynthesis</keyword>
<dbReference type="NCBIfam" id="TIGR00674">
    <property type="entry name" value="dapA"/>
    <property type="match status" value="1"/>
</dbReference>
<comment type="caution">
    <text evidence="12">Was originally thought to be a dihydrodipicolinate synthase (DHDPS), catalyzing the condensation of (S)-aspartate-beta-semialdehyde [(S)-ASA] and pyruvate to dihydrodipicolinate (DHDP). However, it was shown in E.coli that the product of the enzymatic reaction is not dihydrodipicolinate but in fact (4S)-4-hydroxy-2,3,4,5-tetrahydro-(2S)-dipicolinic acid (HTPA), and that the consecutive dehydration reaction leading to DHDP is not spontaneous but catalyzed by DapB.</text>
</comment>
<keyword evidence="5 12" id="KW-0963">Cytoplasm</keyword>
<evidence type="ECO:0000256" key="4">
    <source>
        <dbReference type="ARBA" id="ARBA00012086"/>
    </source>
</evidence>
<protein>
    <recommendedName>
        <fullName evidence="4 12">4-hydroxy-tetrahydrodipicolinate synthase</fullName>
        <shortName evidence="12">HTPA synthase</shortName>
        <ecNumber evidence="4 12">4.3.3.7</ecNumber>
    </recommendedName>
</protein>
<dbReference type="GO" id="GO:0019877">
    <property type="term" value="P:diaminopimelate biosynthetic process"/>
    <property type="evidence" value="ECO:0007669"/>
    <property type="project" value="UniProtKB-UniRule"/>
</dbReference>
<dbReference type="PANTHER" id="PTHR12128:SF66">
    <property type="entry name" value="4-HYDROXY-2-OXOGLUTARATE ALDOLASE, MITOCHONDRIAL"/>
    <property type="match status" value="1"/>
</dbReference>
<feature type="binding site" evidence="12 15">
    <location>
        <position position="204"/>
    </location>
    <ligand>
        <name>pyruvate</name>
        <dbReference type="ChEBI" id="CHEBI:15361"/>
    </ligand>
</feature>
<dbReference type="SMART" id="SM01130">
    <property type="entry name" value="DHDPS"/>
    <property type="match status" value="1"/>
</dbReference>
<evidence type="ECO:0000256" key="7">
    <source>
        <dbReference type="ARBA" id="ARBA00022915"/>
    </source>
</evidence>
<comment type="subcellular location">
    <subcellularLocation>
        <location evidence="12">Cytoplasm</location>
    </subcellularLocation>
</comment>
<dbReference type="PROSITE" id="PS00665">
    <property type="entry name" value="DHDPS_1"/>
    <property type="match status" value="1"/>
</dbReference>
<reference evidence="16 17" key="1">
    <citation type="submission" date="2019-07" db="EMBL/GenBank/DDBJ databases">
        <title>Whole genome shotgun sequence of Alkalibacillus haloalkaliphilus NBRC 103110.</title>
        <authorList>
            <person name="Hosoyama A."/>
            <person name="Uohara A."/>
            <person name="Ohji S."/>
            <person name="Ichikawa N."/>
        </authorList>
    </citation>
    <scope>NUCLEOTIDE SEQUENCE [LARGE SCALE GENOMIC DNA]</scope>
    <source>
        <strain evidence="16 17">NBRC 103110</strain>
    </source>
</reference>
<name>A0A511W1K5_9BACI</name>
<evidence type="ECO:0000256" key="9">
    <source>
        <dbReference type="ARBA" id="ARBA00023239"/>
    </source>
</evidence>
<evidence type="ECO:0000256" key="6">
    <source>
        <dbReference type="ARBA" id="ARBA00022605"/>
    </source>
</evidence>
<dbReference type="InterPro" id="IPR013785">
    <property type="entry name" value="Aldolase_TIM"/>
</dbReference>
<evidence type="ECO:0000256" key="3">
    <source>
        <dbReference type="ARBA" id="ARBA00007592"/>
    </source>
</evidence>
<dbReference type="PANTHER" id="PTHR12128">
    <property type="entry name" value="DIHYDRODIPICOLINATE SYNTHASE"/>
    <property type="match status" value="1"/>
</dbReference>
<gene>
    <name evidence="16" type="primary">dapA_1</name>
    <name evidence="12" type="synonym">dapA</name>
    <name evidence="16" type="ORF">AHA02nite_07510</name>
</gene>
<evidence type="ECO:0000256" key="8">
    <source>
        <dbReference type="ARBA" id="ARBA00023154"/>
    </source>
</evidence>
<evidence type="ECO:0000256" key="13">
    <source>
        <dbReference type="PIRNR" id="PIRNR001365"/>
    </source>
</evidence>
<keyword evidence="10 12" id="KW-0704">Schiff base</keyword>
<dbReference type="OrthoDB" id="9782828at2"/>
<comment type="similarity">
    <text evidence="3 12 13">Belongs to the DapA family.</text>
</comment>
<dbReference type="CDD" id="cd00950">
    <property type="entry name" value="DHDPS"/>
    <property type="match status" value="1"/>
</dbReference>
<feature type="active site" description="Schiff-base intermediate with substrate" evidence="12 14">
    <location>
        <position position="162"/>
    </location>
</feature>
<dbReference type="GO" id="GO:0008840">
    <property type="term" value="F:4-hydroxy-tetrahydrodipicolinate synthase activity"/>
    <property type="evidence" value="ECO:0007669"/>
    <property type="project" value="UniProtKB-UniRule"/>
</dbReference>
<dbReference type="Gene3D" id="3.20.20.70">
    <property type="entry name" value="Aldolase class I"/>
    <property type="match status" value="1"/>
</dbReference>
<comment type="subunit">
    <text evidence="12">Homotetramer; dimer of dimers.</text>
</comment>
<evidence type="ECO:0000313" key="17">
    <source>
        <dbReference type="Proteomes" id="UP000321440"/>
    </source>
</evidence>
<organism evidence="16 17">
    <name type="scientific">Alkalibacillus haloalkaliphilus</name>
    <dbReference type="NCBI Taxonomy" id="94136"/>
    <lineage>
        <taxon>Bacteria</taxon>
        <taxon>Bacillati</taxon>
        <taxon>Bacillota</taxon>
        <taxon>Bacilli</taxon>
        <taxon>Bacillales</taxon>
        <taxon>Bacillaceae</taxon>
        <taxon>Alkalibacillus</taxon>
    </lineage>
</organism>
<dbReference type="AlphaFoldDB" id="A0A511W1K5"/>
<dbReference type="PRINTS" id="PR00146">
    <property type="entry name" value="DHPICSNTHASE"/>
</dbReference>
<feature type="binding site" evidence="12 15">
    <location>
        <position position="46"/>
    </location>
    <ligand>
        <name>pyruvate</name>
        <dbReference type="ChEBI" id="CHEBI:15361"/>
    </ligand>
</feature>
<keyword evidence="6 12" id="KW-0028">Amino-acid biosynthesis</keyword>
<evidence type="ECO:0000256" key="15">
    <source>
        <dbReference type="PIRSR" id="PIRSR001365-2"/>
    </source>
</evidence>
<comment type="catalytic activity">
    <reaction evidence="11 12">
        <text>L-aspartate 4-semialdehyde + pyruvate = (2S,4S)-4-hydroxy-2,3,4,5-tetrahydrodipicolinate + H2O + H(+)</text>
        <dbReference type="Rhea" id="RHEA:34171"/>
        <dbReference type="ChEBI" id="CHEBI:15361"/>
        <dbReference type="ChEBI" id="CHEBI:15377"/>
        <dbReference type="ChEBI" id="CHEBI:15378"/>
        <dbReference type="ChEBI" id="CHEBI:67139"/>
        <dbReference type="ChEBI" id="CHEBI:537519"/>
        <dbReference type="EC" id="4.3.3.7"/>
    </reaction>
</comment>
<dbReference type="EC" id="4.3.3.7" evidence="4 12"/>
<dbReference type="Pfam" id="PF00701">
    <property type="entry name" value="DHDPS"/>
    <property type="match status" value="1"/>
</dbReference>
<feature type="site" description="Part of a proton relay during catalysis" evidence="12">
    <location>
        <position position="108"/>
    </location>
</feature>
<keyword evidence="17" id="KW-1185">Reference proteome</keyword>
<dbReference type="InterPro" id="IPR005263">
    <property type="entry name" value="DapA"/>
</dbReference>
<dbReference type="GO" id="GO:0009089">
    <property type="term" value="P:lysine biosynthetic process via diaminopimelate"/>
    <property type="evidence" value="ECO:0007669"/>
    <property type="project" value="UniProtKB-UniRule"/>
</dbReference>
<evidence type="ECO:0000256" key="5">
    <source>
        <dbReference type="ARBA" id="ARBA00022490"/>
    </source>
</evidence>
<comment type="caution">
    <text evidence="16">The sequence shown here is derived from an EMBL/GenBank/DDBJ whole genome shotgun (WGS) entry which is preliminary data.</text>
</comment>
<dbReference type="InterPro" id="IPR002220">
    <property type="entry name" value="DapA-like"/>
</dbReference>
<dbReference type="SUPFAM" id="SSF51569">
    <property type="entry name" value="Aldolase"/>
    <property type="match status" value="1"/>
</dbReference>
<keyword evidence="9 12" id="KW-0456">Lyase</keyword>
<dbReference type="RefSeq" id="WP_146814520.1">
    <property type="nucleotide sequence ID" value="NZ_BJYA01000002.1"/>
</dbReference>
<proteinExistence type="inferred from homology"/>
<accession>A0A511W1K5</accession>
<comment type="pathway">
    <text evidence="2 12">Amino-acid biosynthesis; L-lysine biosynthesis via DAP pathway; (S)-tetrahydrodipicolinate from L-aspartate: step 3/4.</text>
</comment>
<dbReference type="GO" id="GO:0005829">
    <property type="term" value="C:cytosol"/>
    <property type="evidence" value="ECO:0007669"/>
    <property type="project" value="TreeGrafter"/>
</dbReference>
<feature type="active site" description="Proton donor/acceptor" evidence="12 14">
    <location>
        <position position="134"/>
    </location>
</feature>
<comment type="function">
    <text evidence="1 12">Catalyzes the condensation of (S)-aspartate-beta-semialdehyde [(S)-ASA] and pyruvate to 4-hydroxy-tetrahydrodipicolinate (HTPA).</text>
</comment>
<feature type="site" description="Part of a proton relay during catalysis" evidence="12">
    <location>
        <position position="45"/>
    </location>
</feature>
<dbReference type="InterPro" id="IPR020624">
    <property type="entry name" value="Schiff_base-form_aldolases_CS"/>
</dbReference>
<evidence type="ECO:0000256" key="12">
    <source>
        <dbReference type="HAMAP-Rule" id="MF_00418"/>
    </source>
</evidence>
<evidence type="ECO:0000256" key="14">
    <source>
        <dbReference type="PIRSR" id="PIRSR001365-1"/>
    </source>
</evidence>
<evidence type="ECO:0000256" key="11">
    <source>
        <dbReference type="ARBA" id="ARBA00047836"/>
    </source>
</evidence>
<evidence type="ECO:0000256" key="2">
    <source>
        <dbReference type="ARBA" id="ARBA00005120"/>
    </source>
</evidence>
<sequence>MDFGNVLTAMVTPFDDEGRLDLNKTEKLVEYLIANGSEGLVLGGTTGESPTLSSEEKIQLFTAVKEMVNNRVPVLAGTGSNHTEAAVELTKQATKTGVDGIMLVTPYYNKPNEQGLYLHFKSIAESTSLPVMLYNVPGRSVVNMSVDTTVELSKISNIVSTKDASGDLDMMSEIIERTDDSFSLYVGDDSMTLPSLAVGSKGVVSVSAHVIGNEMKQMVDAFRLGHTSQAAQIHRKILPKMKACFMAPSPAPVKAALNYYGIDVGSVRLPLVDLSLEEFNTLKSVLDQ</sequence>
<evidence type="ECO:0000256" key="1">
    <source>
        <dbReference type="ARBA" id="ARBA00003294"/>
    </source>
</evidence>
<evidence type="ECO:0000256" key="10">
    <source>
        <dbReference type="ARBA" id="ARBA00023270"/>
    </source>
</evidence>
<evidence type="ECO:0000313" key="16">
    <source>
        <dbReference type="EMBL" id="GEN44975.1"/>
    </source>
</evidence>